<comment type="caution">
    <text evidence="2">The sequence shown here is derived from an EMBL/GenBank/DDBJ whole genome shotgun (WGS) entry which is preliminary data.</text>
</comment>
<dbReference type="AlphaFoldDB" id="A0A1F5HKF9"/>
<evidence type="ECO:0000256" key="1">
    <source>
        <dbReference type="SAM" id="Phobius"/>
    </source>
</evidence>
<dbReference type="EMBL" id="MFBL01000031">
    <property type="protein sequence ID" value="OGE04592.1"/>
    <property type="molecule type" value="Genomic_DNA"/>
</dbReference>
<accession>A0A1F5HKF9</accession>
<dbReference type="Proteomes" id="UP000178369">
    <property type="component" value="Unassembled WGS sequence"/>
</dbReference>
<proteinExistence type="predicted"/>
<gene>
    <name evidence="2" type="ORF">A3F45_02645</name>
</gene>
<name>A0A1F5HKF9_9BACT</name>
<reference evidence="2 3" key="1">
    <citation type="journal article" date="2016" name="Nat. Commun.">
        <title>Thousands of microbial genomes shed light on interconnected biogeochemical processes in an aquifer system.</title>
        <authorList>
            <person name="Anantharaman K."/>
            <person name="Brown C.T."/>
            <person name="Hug L.A."/>
            <person name="Sharon I."/>
            <person name="Castelle C.J."/>
            <person name="Probst A.J."/>
            <person name="Thomas B.C."/>
            <person name="Singh A."/>
            <person name="Wilkins M.J."/>
            <person name="Karaoz U."/>
            <person name="Brodie E.L."/>
            <person name="Williams K.H."/>
            <person name="Hubbard S.S."/>
            <person name="Banfield J.F."/>
        </authorList>
    </citation>
    <scope>NUCLEOTIDE SEQUENCE [LARGE SCALE GENOMIC DNA]</scope>
</reference>
<protein>
    <submittedName>
        <fullName evidence="2">Uncharacterized protein</fullName>
    </submittedName>
</protein>
<keyword evidence="1" id="KW-1133">Transmembrane helix</keyword>
<organism evidence="2 3">
    <name type="scientific">Candidatus Curtissbacteria bacterium RIFCSPHIGHO2_12_FULL_41_17</name>
    <dbReference type="NCBI Taxonomy" id="1797722"/>
    <lineage>
        <taxon>Bacteria</taxon>
        <taxon>Candidatus Curtissiibacteriota</taxon>
    </lineage>
</organism>
<keyword evidence="1" id="KW-0812">Transmembrane</keyword>
<evidence type="ECO:0000313" key="3">
    <source>
        <dbReference type="Proteomes" id="UP000178369"/>
    </source>
</evidence>
<feature type="transmembrane region" description="Helical" evidence="1">
    <location>
        <begin position="30"/>
        <end position="50"/>
    </location>
</feature>
<evidence type="ECO:0000313" key="2">
    <source>
        <dbReference type="EMBL" id="OGE04592.1"/>
    </source>
</evidence>
<sequence length="159" mass="17624">MEQDQDQSPKSKITSLLRKVPQRANLPTKFLPIFIILVVVTAGIFSGLVFSSRNKIAKVNSQKAALSEETLTGEQKQSFNQTFRDEAEGVVERNDKLDKYAQGTHKLIRPGGESQTAYLTSSVLDLDEYVGKKVKVFGETFGSSQVGWLMDVGKVEIIN</sequence>
<keyword evidence="1" id="KW-0472">Membrane</keyword>